<evidence type="ECO:0000313" key="3">
    <source>
        <dbReference type="EMBL" id="MBB2184150.1"/>
    </source>
</evidence>
<dbReference type="Gene3D" id="2.60.40.680">
    <property type="match status" value="1"/>
</dbReference>
<protein>
    <submittedName>
        <fullName evidence="3">Cadherin-like beta sandwich domain-containing protein</fullName>
    </submittedName>
</protein>
<dbReference type="InterPro" id="IPR025883">
    <property type="entry name" value="Cadherin-like_domain"/>
</dbReference>
<accession>A0A839K3G0</accession>
<feature type="transmembrane region" description="Helical" evidence="1">
    <location>
        <begin position="381"/>
        <end position="404"/>
    </location>
</feature>
<name>A0A839K3G0_9FIRM</name>
<proteinExistence type="predicted"/>
<dbReference type="EMBL" id="JACEGA010000001">
    <property type="protein sequence ID" value="MBB2184150.1"/>
    <property type="molecule type" value="Genomic_DNA"/>
</dbReference>
<gene>
    <name evidence="3" type="ORF">H0486_14820</name>
</gene>
<feature type="domain" description="Cadherin-like beta-sandwich-like" evidence="2">
    <location>
        <begin position="164"/>
        <end position="242"/>
    </location>
</feature>
<dbReference type="CDD" id="cd08547">
    <property type="entry name" value="Type_II_cohesin"/>
    <property type="match status" value="1"/>
</dbReference>
<dbReference type="Pfam" id="PF12733">
    <property type="entry name" value="Cadherin-like"/>
    <property type="match status" value="1"/>
</dbReference>
<keyword evidence="1" id="KW-1133">Transmembrane helix</keyword>
<dbReference type="RefSeq" id="WP_228353745.1">
    <property type="nucleotide sequence ID" value="NZ_JACEGA010000001.1"/>
</dbReference>
<dbReference type="InterPro" id="IPR008965">
    <property type="entry name" value="CBM2/CBM3_carb-bd_dom_sf"/>
</dbReference>
<keyword evidence="4" id="KW-1185">Reference proteome</keyword>
<dbReference type="AlphaFoldDB" id="A0A839K3G0"/>
<dbReference type="GO" id="GO:0030246">
    <property type="term" value="F:carbohydrate binding"/>
    <property type="evidence" value="ECO:0007669"/>
    <property type="project" value="InterPro"/>
</dbReference>
<evidence type="ECO:0000313" key="4">
    <source>
        <dbReference type="Proteomes" id="UP000574276"/>
    </source>
</evidence>
<keyword evidence="1" id="KW-0472">Membrane</keyword>
<evidence type="ECO:0000256" key="1">
    <source>
        <dbReference type="SAM" id="Phobius"/>
    </source>
</evidence>
<dbReference type="Proteomes" id="UP000574276">
    <property type="component" value="Unassembled WGS sequence"/>
</dbReference>
<comment type="caution">
    <text evidence="3">The sequence shown here is derived from an EMBL/GenBank/DDBJ whole genome shotgun (WGS) entry which is preliminary data.</text>
</comment>
<reference evidence="3 4" key="1">
    <citation type="submission" date="2020-07" db="EMBL/GenBank/DDBJ databases">
        <title>Characterization and genome sequencing of isolate MD1, a novel member within the family Lachnospiraceae.</title>
        <authorList>
            <person name="Rettenmaier R."/>
            <person name="Di Bello L."/>
            <person name="Zinser C."/>
            <person name="Scheitz K."/>
            <person name="Liebl W."/>
            <person name="Zverlov V."/>
        </authorList>
    </citation>
    <scope>NUCLEOTIDE SEQUENCE [LARGE SCALE GENOMIC DNA]</scope>
    <source>
        <strain evidence="3 4">MD1</strain>
    </source>
</reference>
<evidence type="ECO:0000259" key="2">
    <source>
        <dbReference type="Pfam" id="PF12733"/>
    </source>
</evidence>
<dbReference type="SUPFAM" id="SSF49384">
    <property type="entry name" value="Carbohydrate-binding domain"/>
    <property type="match status" value="1"/>
</dbReference>
<sequence length="415" mass="46233">MRKSVMRYLGIVLLILLAGGFASTKTCKAASAEVELTADTTDINVGDSVFVYINIKSDELFTDFEAYLSYDSDILEYQSGANIITGSSGFLKISDMGYMEGTNTRKYTLKFEALKAGTSKIAFSDRVVVYDYETGLEMSVSSNVLTLEVKAQETASTNANLKSLKILPSELEPAFDTNIFEYNVKVDYEIETLIINALPEDPKATVSISGNDSLKEGENKIRITVLAESGAVIEYTINVFREYAPKEVTPTEAPILTPETEHGIFELAKIDSEIYAIYSGRYKLVEPASDVMIPEGYIKTKLIISDISITAYSPKNDMESDFLLLYAENEFGESGFYKYDRLEKTLQRYVPENAKEIQAPTEDLTNDIMKSEEYRSNINKAAVVIAILSVLCALMVVVMIVMFLKLKGYKEDDLD</sequence>
<organism evidence="3 4">
    <name type="scientific">Variimorphobacter saccharofermentans</name>
    <dbReference type="NCBI Taxonomy" id="2755051"/>
    <lineage>
        <taxon>Bacteria</taxon>
        <taxon>Bacillati</taxon>
        <taxon>Bacillota</taxon>
        <taxon>Clostridia</taxon>
        <taxon>Lachnospirales</taxon>
        <taxon>Lachnospiraceae</taxon>
        <taxon>Variimorphobacter</taxon>
    </lineage>
</organism>
<keyword evidence="1" id="KW-0812">Transmembrane</keyword>